<proteinExistence type="inferred from homology"/>
<evidence type="ECO:0000256" key="3">
    <source>
        <dbReference type="ARBA" id="ARBA00022630"/>
    </source>
</evidence>
<dbReference type="InterPro" id="IPR023753">
    <property type="entry name" value="FAD/NAD-binding_dom"/>
</dbReference>
<evidence type="ECO:0000256" key="6">
    <source>
        <dbReference type="ARBA" id="ARBA00023027"/>
    </source>
</evidence>
<reference evidence="9 10" key="1">
    <citation type="submission" date="2023-07" db="EMBL/GenBank/DDBJ databases">
        <title>Sorghum-associated microbial communities from plants grown in Nebraska, USA.</title>
        <authorList>
            <person name="Schachtman D."/>
        </authorList>
    </citation>
    <scope>NUCLEOTIDE SEQUENCE [LARGE SCALE GENOMIC DNA]</scope>
    <source>
        <strain evidence="9 10">CC482</strain>
    </source>
</reference>
<evidence type="ECO:0000259" key="8">
    <source>
        <dbReference type="Pfam" id="PF07992"/>
    </source>
</evidence>
<evidence type="ECO:0000313" key="9">
    <source>
        <dbReference type="EMBL" id="MDQ0114186.1"/>
    </source>
</evidence>
<dbReference type="InterPro" id="IPR045024">
    <property type="entry name" value="NDH-2"/>
</dbReference>
<protein>
    <recommendedName>
        <fullName evidence="2">NADH:ubiquinone reductase (non-electrogenic)</fullName>
        <ecNumber evidence="2">1.6.5.9</ecNumber>
    </recommendedName>
</protein>
<keyword evidence="3" id="KW-0285">Flavoprotein</keyword>
<gene>
    <name evidence="9" type="ORF">J2T15_003641</name>
</gene>
<dbReference type="PANTHER" id="PTHR43706">
    <property type="entry name" value="NADH DEHYDROGENASE"/>
    <property type="match status" value="1"/>
</dbReference>
<name>A0ABT9U3G3_PAEHA</name>
<dbReference type="EC" id="1.6.5.9" evidence="2"/>
<comment type="catalytic activity">
    <reaction evidence="7">
        <text>a quinone + NADH + H(+) = a quinol + NAD(+)</text>
        <dbReference type="Rhea" id="RHEA:46160"/>
        <dbReference type="ChEBI" id="CHEBI:15378"/>
        <dbReference type="ChEBI" id="CHEBI:24646"/>
        <dbReference type="ChEBI" id="CHEBI:57540"/>
        <dbReference type="ChEBI" id="CHEBI:57945"/>
        <dbReference type="ChEBI" id="CHEBI:132124"/>
        <dbReference type="EC" id="1.6.5.9"/>
    </reaction>
</comment>
<dbReference type="RefSeq" id="WP_307205508.1">
    <property type="nucleotide sequence ID" value="NZ_JAUSSU010000007.1"/>
</dbReference>
<sequence>MKTLTCIVIGAGYAGIHAMKEIRKSLKNGEGSQPVRFILIEKNTYHFRKVLLFKPAVTDEEVRIPLAQLFPEGVELLQATVTSIATIEKKLQMLDATGNEQTISYDILVVAAGSVVRRPEASSGGLPLATLDDAQKIREVWRANLQLAATEANSLERKRLMTIAVAGAGISGIETAAELAYYVREEARQLGLEPNAIDIRLYNAHDRLFINGPEKVSMKLEQFLTDSGVKVVNGSRVLQETDGCLRLPDGGELPVGLCVWTLGLMPNPILEQWGLPVTADGFVQIDTSYRVKGATGLYSIGDCAKVVDPRTGRSDGMTCKEAIPQASRLAKVITADLNGQPAPVHTGYMDTFSIGLGPEKGLTWVRKWGIDLMLTGKLGYRIKRFTWDLASTIK</sequence>
<keyword evidence="10" id="KW-1185">Reference proteome</keyword>
<comment type="caution">
    <text evidence="9">The sequence shown here is derived from an EMBL/GenBank/DDBJ whole genome shotgun (WGS) entry which is preliminary data.</text>
</comment>
<dbReference type="Proteomes" id="UP001229346">
    <property type="component" value="Unassembled WGS sequence"/>
</dbReference>
<dbReference type="Pfam" id="PF07992">
    <property type="entry name" value="Pyr_redox_2"/>
    <property type="match status" value="1"/>
</dbReference>
<keyword evidence="6" id="KW-0520">NAD</keyword>
<accession>A0ABT9U3G3</accession>
<evidence type="ECO:0000313" key="10">
    <source>
        <dbReference type="Proteomes" id="UP001229346"/>
    </source>
</evidence>
<dbReference type="PRINTS" id="PR00368">
    <property type="entry name" value="FADPNR"/>
</dbReference>
<dbReference type="EMBL" id="JAUSSU010000007">
    <property type="protein sequence ID" value="MDQ0114186.1"/>
    <property type="molecule type" value="Genomic_DNA"/>
</dbReference>
<dbReference type="Gene3D" id="3.50.50.100">
    <property type="match status" value="1"/>
</dbReference>
<evidence type="ECO:0000256" key="1">
    <source>
        <dbReference type="ARBA" id="ARBA00005272"/>
    </source>
</evidence>
<feature type="domain" description="FAD/NAD(P)-binding" evidence="8">
    <location>
        <begin position="6"/>
        <end position="324"/>
    </location>
</feature>
<keyword evidence="4" id="KW-0274">FAD</keyword>
<dbReference type="InterPro" id="IPR036188">
    <property type="entry name" value="FAD/NAD-bd_sf"/>
</dbReference>
<evidence type="ECO:0000256" key="7">
    <source>
        <dbReference type="ARBA" id="ARBA00047599"/>
    </source>
</evidence>
<evidence type="ECO:0000256" key="4">
    <source>
        <dbReference type="ARBA" id="ARBA00022827"/>
    </source>
</evidence>
<evidence type="ECO:0000256" key="5">
    <source>
        <dbReference type="ARBA" id="ARBA00023002"/>
    </source>
</evidence>
<evidence type="ECO:0000256" key="2">
    <source>
        <dbReference type="ARBA" id="ARBA00012637"/>
    </source>
</evidence>
<keyword evidence="5" id="KW-0560">Oxidoreductase</keyword>
<organism evidence="9 10">
    <name type="scientific">Paenibacillus harenae</name>
    <dbReference type="NCBI Taxonomy" id="306543"/>
    <lineage>
        <taxon>Bacteria</taxon>
        <taxon>Bacillati</taxon>
        <taxon>Bacillota</taxon>
        <taxon>Bacilli</taxon>
        <taxon>Bacillales</taxon>
        <taxon>Paenibacillaceae</taxon>
        <taxon>Paenibacillus</taxon>
    </lineage>
</organism>
<dbReference type="PANTHER" id="PTHR43706:SF47">
    <property type="entry name" value="EXTERNAL NADH-UBIQUINONE OXIDOREDUCTASE 1, MITOCHONDRIAL-RELATED"/>
    <property type="match status" value="1"/>
</dbReference>
<dbReference type="SUPFAM" id="SSF51905">
    <property type="entry name" value="FAD/NAD(P)-binding domain"/>
    <property type="match status" value="1"/>
</dbReference>
<comment type="similarity">
    <text evidence="1">Belongs to the NADH dehydrogenase family.</text>
</comment>